<sequence>MPSPRKNSKPKVYFSRIITPEKLVDMYKVLGRELSGKVAVKIHSGEPGGNHYLKPDFIKPLVDLLKGTIVECNTAYEGRRDTTQKHLKVMEEHGFSKIANVDIMDSDGEIELKIPNGKRIKSNYVGSHLKNYNSIMVLSHFKGHLMAGFGGALKNISIGIASSHGKAYIHGAGDIKKIWSCEQDKFLESMADASKSITDFMKGNIAFINVMKDLSIDCDCDSDPAKPEMSDIGIMSSLDPVALDKACVDMVYASKDKGKASLIRRIEDRRGVLIIDASENLGIGSPDYELVDLDA</sequence>
<protein>
    <submittedName>
        <fullName evidence="2">DUF362 domain-containing protein</fullName>
    </submittedName>
</protein>
<organism evidence="2 3">
    <name type="scientific">Intestinicryptomonas porci</name>
    <dbReference type="NCBI Taxonomy" id="2926320"/>
    <lineage>
        <taxon>Bacteria</taxon>
        <taxon>Pseudomonadati</taxon>
        <taxon>Verrucomicrobiota</taxon>
        <taxon>Opitutia</taxon>
        <taxon>Opitutales</taxon>
        <taxon>Intestinicryptomonaceae</taxon>
        <taxon>Intestinicryptomonas</taxon>
    </lineage>
</organism>
<name>A0ABU4WJA8_9BACT</name>
<dbReference type="EMBL" id="JALBUT010000005">
    <property type="protein sequence ID" value="MDX8415572.1"/>
    <property type="molecule type" value="Genomic_DNA"/>
</dbReference>
<evidence type="ECO:0000259" key="1">
    <source>
        <dbReference type="Pfam" id="PF04015"/>
    </source>
</evidence>
<dbReference type="RefSeq" id="WP_370397019.1">
    <property type="nucleotide sequence ID" value="NZ_JALBUT010000005.1"/>
</dbReference>
<gene>
    <name evidence="2" type="ORF">MOX91_05180</name>
</gene>
<dbReference type="Gene3D" id="3.40.50.11440">
    <property type="match status" value="1"/>
</dbReference>
<keyword evidence="3" id="KW-1185">Reference proteome</keyword>
<accession>A0ABU4WJA8</accession>
<dbReference type="InterPro" id="IPR007160">
    <property type="entry name" value="DUF362"/>
</dbReference>
<dbReference type="Proteomes" id="UP001275932">
    <property type="component" value="Unassembled WGS sequence"/>
</dbReference>
<evidence type="ECO:0000313" key="3">
    <source>
        <dbReference type="Proteomes" id="UP001275932"/>
    </source>
</evidence>
<comment type="caution">
    <text evidence="2">The sequence shown here is derived from an EMBL/GenBank/DDBJ whole genome shotgun (WGS) entry which is preliminary data.</text>
</comment>
<proteinExistence type="predicted"/>
<dbReference type="Pfam" id="PF04015">
    <property type="entry name" value="DUF362"/>
    <property type="match status" value="1"/>
</dbReference>
<evidence type="ECO:0000313" key="2">
    <source>
        <dbReference type="EMBL" id="MDX8415572.1"/>
    </source>
</evidence>
<feature type="domain" description="DUF362" evidence="1">
    <location>
        <begin position="38"/>
        <end position="249"/>
    </location>
</feature>
<reference evidence="2 3" key="1">
    <citation type="submission" date="2022-03" db="EMBL/GenBank/DDBJ databases">
        <title>Novel taxa within the pig intestine.</title>
        <authorList>
            <person name="Wylensek D."/>
            <person name="Bishof K."/>
            <person name="Afrizal A."/>
            <person name="Clavel T."/>
        </authorList>
    </citation>
    <scope>NUCLEOTIDE SEQUENCE [LARGE SCALE GENOMIC DNA]</scope>
    <source>
        <strain evidence="2 3">CLA-KB-P66</strain>
    </source>
</reference>